<feature type="transmembrane region" description="Helical" evidence="1">
    <location>
        <begin position="14"/>
        <end position="35"/>
    </location>
</feature>
<evidence type="ECO:0000313" key="2">
    <source>
        <dbReference type="EMBL" id="AZS49947.1"/>
    </source>
</evidence>
<feature type="transmembrane region" description="Helical" evidence="1">
    <location>
        <begin position="72"/>
        <end position="96"/>
    </location>
</feature>
<dbReference type="EMBL" id="CP029822">
    <property type="protein sequence ID" value="AZS49947.1"/>
    <property type="molecule type" value="Genomic_DNA"/>
</dbReference>
<keyword evidence="3" id="KW-1185">Reference proteome</keyword>
<dbReference type="Proteomes" id="UP000273143">
    <property type="component" value="Chromosome"/>
</dbReference>
<gene>
    <name evidence="2" type="ORF">DM558_03770</name>
</gene>
<protein>
    <submittedName>
        <fullName evidence="2">DUF1449 family protein</fullName>
    </submittedName>
</protein>
<feature type="transmembrane region" description="Helical" evidence="1">
    <location>
        <begin position="108"/>
        <end position="130"/>
    </location>
</feature>
<evidence type="ECO:0000256" key="1">
    <source>
        <dbReference type="SAM" id="Phobius"/>
    </source>
</evidence>
<reference evidence="3" key="1">
    <citation type="submission" date="2018-06" db="EMBL/GenBank/DDBJ databases">
        <title>Complete genome of Pseudomonas insecticola strain QZS01.</title>
        <authorList>
            <person name="Wang J."/>
            <person name="Su Q."/>
        </authorList>
    </citation>
    <scope>NUCLEOTIDE SEQUENCE [LARGE SCALE GENOMIC DNA]</scope>
    <source>
        <strain evidence="3">QZS01</strain>
    </source>
</reference>
<name>A0A3S9XC02_9GAMM</name>
<accession>A0A3S9XC02</accession>
<dbReference type="KEGG" id="emo:DM558_03770"/>
<dbReference type="RefSeq" id="WP_127162116.1">
    <property type="nucleotide sequence ID" value="NZ_CP029822.1"/>
</dbReference>
<sequence length="220" mass="24461">MGLFFTIIASFPTIVYTFFVFVAIIFWIVATLGLLDIDVLDFGDMSSAGDHIDFHGDTGWFAGFLMKFGLDLVPLTIVLTIFFIIGWMICYFIQLLVLDFLPLGILRIPVGLLVLVVSVFPSAYLTGWVCKPLRKVFKKLNEEQNAISGSSLIGQTAIVRSGKVTSTFGEAIYDDKGAGFNLRIRADESLGLKRNDRVVMIEYLEDGAYNVVSEDEFKGI</sequence>
<proteinExistence type="predicted"/>
<dbReference type="AlphaFoldDB" id="A0A3S9XC02"/>
<keyword evidence="1" id="KW-1133">Transmembrane helix</keyword>
<keyword evidence="1" id="KW-0472">Membrane</keyword>
<keyword evidence="1" id="KW-0812">Transmembrane</keyword>
<evidence type="ECO:0000313" key="3">
    <source>
        <dbReference type="Proteomes" id="UP000273143"/>
    </source>
</evidence>
<organism evidence="2 3">
    <name type="scientific">Entomomonas moraniae</name>
    <dbReference type="NCBI Taxonomy" id="2213226"/>
    <lineage>
        <taxon>Bacteria</taxon>
        <taxon>Pseudomonadati</taxon>
        <taxon>Pseudomonadota</taxon>
        <taxon>Gammaproteobacteria</taxon>
        <taxon>Pseudomonadales</taxon>
        <taxon>Pseudomonadaceae</taxon>
        <taxon>Entomomonas</taxon>
    </lineage>
</organism>